<organism evidence="2 3">
    <name type="scientific">Porites evermanni</name>
    <dbReference type="NCBI Taxonomy" id="104178"/>
    <lineage>
        <taxon>Eukaryota</taxon>
        <taxon>Metazoa</taxon>
        <taxon>Cnidaria</taxon>
        <taxon>Anthozoa</taxon>
        <taxon>Hexacorallia</taxon>
        <taxon>Scleractinia</taxon>
        <taxon>Fungiina</taxon>
        <taxon>Poritidae</taxon>
        <taxon>Porites</taxon>
    </lineage>
</organism>
<gene>
    <name evidence="2" type="ORF">PEVE_00040360</name>
</gene>
<protein>
    <submittedName>
        <fullName evidence="2">Uncharacterized protein</fullName>
    </submittedName>
</protein>
<proteinExistence type="predicted"/>
<dbReference type="PANTHER" id="PTHR37162:SF11">
    <property type="match status" value="1"/>
</dbReference>
<evidence type="ECO:0000256" key="1">
    <source>
        <dbReference type="SAM" id="MobiDB-lite"/>
    </source>
</evidence>
<feature type="compositionally biased region" description="Polar residues" evidence="1">
    <location>
        <begin position="25"/>
        <end position="35"/>
    </location>
</feature>
<name>A0ABN8N2L5_9CNID</name>
<dbReference type="EMBL" id="CALNXI010000732">
    <property type="protein sequence ID" value="CAH3041606.1"/>
    <property type="molecule type" value="Genomic_DNA"/>
</dbReference>
<feature type="region of interest" description="Disordered" evidence="1">
    <location>
        <begin position="1"/>
        <end position="57"/>
    </location>
</feature>
<sequence length="355" mass="39901">MKDVEISSMGESALTSQLKGKKHQTLTSQERSSASVPDFLGVSSQRPATKSHDAKLNATKSIASSSGSSVMEKSTLKAEILWALKAIMSHYSYKSCEGTSKLFQVMFPDSRIVSQFSCGEKKCAYLICFGLAPHFKQLLKDVVKNEEAYVLMFDESLNSVCQSKQMDIDIHSWNQDKQKVESRYYTSVFMGHGTADDMLSQFRSGIEGIPLKKVYQVSMDGPNVNWKFYSMLTDEVKKEHNSHMLNIGSCGLHILHGAFKDGAVASGWQLDRLFSNLDWLFQDSPARRDDYTKVTGSSLFALKFCKHRWLENVLVAERTQSMWDSVVKYVQSAMAGKVPQPQNKSRIKSLLQIPL</sequence>
<dbReference type="Proteomes" id="UP001159427">
    <property type="component" value="Unassembled WGS sequence"/>
</dbReference>
<reference evidence="2 3" key="1">
    <citation type="submission" date="2022-05" db="EMBL/GenBank/DDBJ databases">
        <authorList>
            <consortium name="Genoscope - CEA"/>
            <person name="William W."/>
        </authorList>
    </citation>
    <scope>NUCLEOTIDE SEQUENCE [LARGE SCALE GENOMIC DNA]</scope>
</reference>
<accession>A0ABN8N2L5</accession>
<dbReference type="PANTHER" id="PTHR37162">
    <property type="entry name" value="HAT FAMILY DIMERISATION DOMAINCONTAINING PROTEIN-RELATED"/>
    <property type="match status" value="1"/>
</dbReference>
<evidence type="ECO:0000313" key="2">
    <source>
        <dbReference type="EMBL" id="CAH3041606.1"/>
    </source>
</evidence>
<comment type="caution">
    <text evidence="2">The sequence shown here is derived from an EMBL/GenBank/DDBJ whole genome shotgun (WGS) entry which is preliminary data.</text>
</comment>
<evidence type="ECO:0000313" key="3">
    <source>
        <dbReference type="Proteomes" id="UP001159427"/>
    </source>
</evidence>
<keyword evidence="3" id="KW-1185">Reference proteome</keyword>
<feature type="compositionally biased region" description="Polar residues" evidence="1">
    <location>
        <begin position="9"/>
        <end position="18"/>
    </location>
</feature>